<evidence type="ECO:0000256" key="2">
    <source>
        <dbReference type="ARBA" id="ARBA00022692"/>
    </source>
</evidence>
<feature type="transmembrane region" description="Helical" evidence="6">
    <location>
        <begin position="80"/>
        <end position="100"/>
    </location>
</feature>
<evidence type="ECO:0000313" key="7">
    <source>
        <dbReference type="EMBL" id="CAD7640890.1"/>
    </source>
</evidence>
<name>A0A7R9QDM8_9ACAR</name>
<evidence type="ECO:0000313" key="8">
    <source>
        <dbReference type="Proteomes" id="UP000728032"/>
    </source>
</evidence>
<feature type="region of interest" description="Disordered" evidence="5">
    <location>
        <begin position="202"/>
        <end position="222"/>
    </location>
</feature>
<sequence>MVNWCEIWTFIKSLKVEPYLFIHMFAGSVATVTTGLLLQDKICVNIYEQPDDFCMNFNSINPSDDPYKYKDKVLALSTQFGFYITLLGTIPSVVWSLFIGAFTDKFLSGRKIVMCLSSPYYLLLTSLPALFTGGGFGSIMAVYSYASVHTSEKFRSIRFAIIEFSFFLGIPLGTYVGGQPNSGDERQILVDNEVLDANSNKTTTSEVVIQPESSPSEEFHKW</sequence>
<feature type="compositionally biased region" description="Polar residues" evidence="5">
    <location>
        <begin position="202"/>
        <end position="216"/>
    </location>
</feature>
<dbReference type="GO" id="GO:0016020">
    <property type="term" value="C:membrane"/>
    <property type="evidence" value="ECO:0007669"/>
    <property type="project" value="UniProtKB-SubCell"/>
</dbReference>
<dbReference type="Gene3D" id="1.20.1250.20">
    <property type="entry name" value="MFS general substrate transporter like domains"/>
    <property type="match status" value="1"/>
</dbReference>
<dbReference type="OrthoDB" id="6506707at2759"/>
<accession>A0A7R9QDM8</accession>
<dbReference type="EMBL" id="CAJPVJ010000714">
    <property type="protein sequence ID" value="CAG2163227.1"/>
    <property type="molecule type" value="Genomic_DNA"/>
</dbReference>
<dbReference type="EMBL" id="OC915539">
    <property type="protein sequence ID" value="CAD7640890.1"/>
    <property type="molecule type" value="Genomic_DNA"/>
</dbReference>
<keyword evidence="8" id="KW-1185">Reference proteome</keyword>
<comment type="subcellular location">
    <subcellularLocation>
        <location evidence="1">Membrane</location>
        <topology evidence="1">Multi-pass membrane protein</topology>
    </subcellularLocation>
</comment>
<evidence type="ECO:0000256" key="3">
    <source>
        <dbReference type="ARBA" id="ARBA00022989"/>
    </source>
</evidence>
<keyword evidence="2 6" id="KW-0812">Transmembrane</keyword>
<dbReference type="PANTHER" id="PTHR23507:SF1">
    <property type="entry name" value="FI18259P1-RELATED"/>
    <property type="match status" value="1"/>
</dbReference>
<dbReference type="PANTHER" id="PTHR23507">
    <property type="entry name" value="ZGC:174356"/>
    <property type="match status" value="1"/>
</dbReference>
<dbReference type="InterPro" id="IPR036259">
    <property type="entry name" value="MFS_trans_sf"/>
</dbReference>
<evidence type="ECO:0000256" key="1">
    <source>
        <dbReference type="ARBA" id="ARBA00004141"/>
    </source>
</evidence>
<proteinExistence type="predicted"/>
<keyword evidence="4 6" id="KW-0472">Membrane</keyword>
<feature type="transmembrane region" description="Helical" evidence="6">
    <location>
        <begin position="20"/>
        <end position="38"/>
    </location>
</feature>
<feature type="transmembrane region" description="Helical" evidence="6">
    <location>
        <begin position="157"/>
        <end position="176"/>
    </location>
</feature>
<feature type="transmembrane region" description="Helical" evidence="6">
    <location>
        <begin position="120"/>
        <end position="145"/>
    </location>
</feature>
<dbReference type="Proteomes" id="UP000728032">
    <property type="component" value="Unassembled WGS sequence"/>
</dbReference>
<gene>
    <name evidence="7" type="ORF">ONB1V03_LOCUS2811</name>
</gene>
<keyword evidence="3 6" id="KW-1133">Transmembrane helix</keyword>
<reference evidence="7" key="1">
    <citation type="submission" date="2020-11" db="EMBL/GenBank/DDBJ databases">
        <authorList>
            <person name="Tran Van P."/>
        </authorList>
    </citation>
    <scope>NUCLEOTIDE SEQUENCE</scope>
</reference>
<evidence type="ECO:0000256" key="6">
    <source>
        <dbReference type="SAM" id="Phobius"/>
    </source>
</evidence>
<evidence type="ECO:0000256" key="5">
    <source>
        <dbReference type="SAM" id="MobiDB-lite"/>
    </source>
</evidence>
<dbReference type="SUPFAM" id="SSF103473">
    <property type="entry name" value="MFS general substrate transporter"/>
    <property type="match status" value="1"/>
</dbReference>
<dbReference type="GO" id="GO:0022857">
    <property type="term" value="F:transmembrane transporter activity"/>
    <property type="evidence" value="ECO:0007669"/>
    <property type="project" value="TreeGrafter"/>
</dbReference>
<protein>
    <submittedName>
        <fullName evidence="7">Uncharacterized protein</fullName>
    </submittedName>
</protein>
<evidence type="ECO:0000256" key="4">
    <source>
        <dbReference type="ARBA" id="ARBA00023136"/>
    </source>
</evidence>
<dbReference type="AlphaFoldDB" id="A0A7R9QDM8"/>
<organism evidence="7">
    <name type="scientific">Oppiella nova</name>
    <dbReference type="NCBI Taxonomy" id="334625"/>
    <lineage>
        <taxon>Eukaryota</taxon>
        <taxon>Metazoa</taxon>
        <taxon>Ecdysozoa</taxon>
        <taxon>Arthropoda</taxon>
        <taxon>Chelicerata</taxon>
        <taxon>Arachnida</taxon>
        <taxon>Acari</taxon>
        <taxon>Acariformes</taxon>
        <taxon>Sarcoptiformes</taxon>
        <taxon>Oribatida</taxon>
        <taxon>Brachypylina</taxon>
        <taxon>Oppioidea</taxon>
        <taxon>Oppiidae</taxon>
        <taxon>Oppiella</taxon>
    </lineage>
</organism>